<comment type="caution">
    <text evidence="1">The sequence shown here is derived from an EMBL/GenBank/DDBJ whole genome shotgun (WGS) entry which is preliminary data.</text>
</comment>
<dbReference type="Proteomes" id="UP000321393">
    <property type="component" value="Unassembled WGS sequence"/>
</dbReference>
<accession>A0A5A7UXU1</accession>
<sequence length="126" mass="13884">METIPYVSIVRSLLYAQTCTRPDISFAMGMLGVTIVTFKHDCVTLVLLTQQVSRSIFEIREQTRAGALRSSASTLQGLRQVLRLLPPRGVFSDLPEIYVSPSWAFYQSLLCQQGLPGLLCLPPGPG</sequence>
<gene>
    <name evidence="1" type="ORF">E6C27_scaffold274G006350</name>
</gene>
<dbReference type="EMBL" id="SSTE01006842">
    <property type="protein sequence ID" value="KAA0058301.1"/>
    <property type="molecule type" value="Genomic_DNA"/>
</dbReference>
<dbReference type="OrthoDB" id="1645289at2759"/>
<dbReference type="AlphaFoldDB" id="A0A5A7UXU1"/>
<name>A0A5A7UXU1_CUCMM</name>
<organism evidence="1 2">
    <name type="scientific">Cucumis melo var. makuwa</name>
    <name type="common">Oriental melon</name>
    <dbReference type="NCBI Taxonomy" id="1194695"/>
    <lineage>
        <taxon>Eukaryota</taxon>
        <taxon>Viridiplantae</taxon>
        <taxon>Streptophyta</taxon>
        <taxon>Embryophyta</taxon>
        <taxon>Tracheophyta</taxon>
        <taxon>Spermatophyta</taxon>
        <taxon>Magnoliopsida</taxon>
        <taxon>eudicotyledons</taxon>
        <taxon>Gunneridae</taxon>
        <taxon>Pentapetalae</taxon>
        <taxon>rosids</taxon>
        <taxon>fabids</taxon>
        <taxon>Cucurbitales</taxon>
        <taxon>Cucurbitaceae</taxon>
        <taxon>Benincaseae</taxon>
        <taxon>Cucumis</taxon>
    </lineage>
</organism>
<evidence type="ECO:0000313" key="1">
    <source>
        <dbReference type="EMBL" id="KAA0058301.1"/>
    </source>
</evidence>
<reference evidence="1 2" key="1">
    <citation type="submission" date="2019-08" db="EMBL/GenBank/DDBJ databases">
        <title>Draft genome sequences of two oriental melons (Cucumis melo L. var makuwa).</title>
        <authorList>
            <person name="Kwon S.-Y."/>
        </authorList>
    </citation>
    <scope>NUCLEOTIDE SEQUENCE [LARGE SCALE GENOMIC DNA]</scope>
    <source>
        <strain evidence="2">cv. SW 3</strain>
        <tissue evidence="1">Leaf</tissue>
    </source>
</reference>
<protein>
    <submittedName>
        <fullName evidence="1">Uncharacterized protein</fullName>
    </submittedName>
</protein>
<evidence type="ECO:0000313" key="2">
    <source>
        <dbReference type="Proteomes" id="UP000321393"/>
    </source>
</evidence>
<proteinExistence type="predicted"/>